<dbReference type="PANTHER" id="PTHR28047">
    <property type="entry name" value="PROTEIN DCG1"/>
    <property type="match status" value="1"/>
</dbReference>
<dbReference type="InterPro" id="IPR015942">
    <property type="entry name" value="Asp/Glu/hydantoin_racemase"/>
</dbReference>
<dbReference type="EMBL" id="FOYI01000002">
    <property type="protein sequence ID" value="SFR01478.1"/>
    <property type="molecule type" value="Genomic_DNA"/>
</dbReference>
<dbReference type="AlphaFoldDB" id="A0A1I6D7T8"/>
<gene>
    <name evidence="2" type="ORF">SAMN04515673_102354</name>
</gene>
<dbReference type="PANTHER" id="PTHR28047:SF5">
    <property type="entry name" value="PROTEIN DCG1"/>
    <property type="match status" value="1"/>
</dbReference>
<keyword evidence="3" id="KW-1185">Reference proteome</keyword>
<reference evidence="2 3" key="1">
    <citation type="submission" date="2016-10" db="EMBL/GenBank/DDBJ databases">
        <authorList>
            <person name="de Groot N.N."/>
        </authorList>
    </citation>
    <scope>NUCLEOTIDE SEQUENCE [LARGE SCALE GENOMIC DNA]</scope>
    <source>
        <strain evidence="3">KMM 9023,NRIC 0796,JCM 17311,KCTC 23692</strain>
    </source>
</reference>
<dbReference type="InterPro" id="IPR053714">
    <property type="entry name" value="Iso_Racemase_Enz_sf"/>
</dbReference>
<dbReference type="Pfam" id="PF01177">
    <property type="entry name" value="Asp_Glu_race"/>
    <property type="match status" value="1"/>
</dbReference>
<protein>
    <submittedName>
        <fullName evidence="2">Asp/Glu/hydantoin racemase</fullName>
    </submittedName>
</protein>
<evidence type="ECO:0000313" key="3">
    <source>
        <dbReference type="Proteomes" id="UP000199302"/>
    </source>
</evidence>
<evidence type="ECO:0000313" key="2">
    <source>
        <dbReference type="EMBL" id="SFR01478.1"/>
    </source>
</evidence>
<proteinExistence type="inferred from homology"/>
<sequence>MRVLLMNPNASRAVTEMMCRIAARSLPHPPEPWTAPRGPDLISTPDALDAAAAGISAAVLEPGLDGIIVSAFGDPGAAELARRIEIPVVGIGAAAARACAAPFAVATTTPALAGRIDALMAAQAGRNPYLGCFLTEEDPDALMADERALDGALSDAIRRAASAGAQQVIIGGGPLGAAADRLAPSSPVTLVNPIRAAAEEIRALLS</sequence>
<dbReference type="Gene3D" id="3.40.50.12500">
    <property type="match status" value="1"/>
</dbReference>
<dbReference type="InterPro" id="IPR052186">
    <property type="entry name" value="Hydantoin_racemase-like"/>
</dbReference>
<dbReference type="GO" id="GO:0047661">
    <property type="term" value="F:amino-acid racemase activity"/>
    <property type="evidence" value="ECO:0007669"/>
    <property type="project" value="InterPro"/>
</dbReference>
<evidence type="ECO:0000256" key="1">
    <source>
        <dbReference type="ARBA" id="ARBA00038414"/>
    </source>
</evidence>
<organism evidence="2 3">
    <name type="scientific">Poseidonocella sedimentorum</name>
    <dbReference type="NCBI Taxonomy" id="871652"/>
    <lineage>
        <taxon>Bacteria</taxon>
        <taxon>Pseudomonadati</taxon>
        <taxon>Pseudomonadota</taxon>
        <taxon>Alphaproteobacteria</taxon>
        <taxon>Rhodobacterales</taxon>
        <taxon>Roseobacteraceae</taxon>
        <taxon>Poseidonocella</taxon>
    </lineage>
</organism>
<dbReference type="RefSeq" id="WP_245759565.1">
    <property type="nucleotide sequence ID" value="NZ_FOYI01000002.1"/>
</dbReference>
<name>A0A1I6D7T8_9RHOB</name>
<comment type="similarity">
    <text evidence="1">Belongs to the HyuE racemase family.</text>
</comment>
<accession>A0A1I6D7T8</accession>
<dbReference type="Proteomes" id="UP000199302">
    <property type="component" value="Unassembled WGS sequence"/>
</dbReference>
<dbReference type="STRING" id="871652.SAMN04515673_102354"/>